<dbReference type="EMBL" id="CADEBC010000602">
    <property type="protein sequence ID" value="CAB3258810.1"/>
    <property type="molecule type" value="Genomic_DNA"/>
</dbReference>
<sequence length="216" mass="24415">MYVFIYIILQHQRPVSQTQEVVMASNIMFGNSEESQDYRCHYLRKNSSLPEVTAFTTFPVNSIFFIDSSCSGLTLRKACSVESAARANPERQIVVLSTSPMNPENAIIKKLLSLNNTSVLRIHLENYAEETPLDGKFRKKPLSFEDLNIDLADILKFLTLYKYSGIYLSMDVIVARKFEGLLSNWVVNESPATMSSDMFCFSGNFNGRAMAHVALK</sequence>
<dbReference type="Pfam" id="PF04488">
    <property type="entry name" value="Gly_transf_sug"/>
    <property type="match status" value="1"/>
</dbReference>
<dbReference type="InterPro" id="IPR029044">
    <property type="entry name" value="Nucleotide-diphossugar_trans"/>
</dbReference>
<keyword evidence="2" id="KW-1185">Reference proteome</keyword>
<dbReference type="Gene3D" id="3.90.550.20">
    <property type="match status" value="1"/>
</dbReference>
<dbReference type="GO" id="GO:0016758">
    <property type="term" value="F:hexosyltransferase activity"/>
    <property type="evidence" value="ECO:0007669"/>
    <property type="project" value="TreeGrafter"/>
</dbReference>
<dbReference type="InterPro" id="IPR051981">
    <property type="entry name" value="Glycosyltransf_32"/>
</dbReference>
<evidence type="ECO:0008006" key="3">
    <source>
        <dbReference type="Google" id="ProtNLM"/>
    </source>
</evidence>
<comment type="caution">
    <text evidence="1">The sequence shown here is derived from an EMBL/GenBank/DDBJ whole genome shotgun (WGS) entry which is preliminary data.</text>
</comment>
<reference evidence="1 2" key="1">
    <citation type="submission" date="2020-04" db="EMBL/GenBank/DDBJ databases">
        <authorList>
            <person name="Wallbank WR R."/>
            <person name="Pardo Diaz C."/>
            <person name="Kozak K."/>
            <person name="Martin S."/>
            <person name="Jiggins C."/>
            <person name="Moest M."/>
            <person name="Warren A I."/>
            <person name="Byers J.R.P. K."/>
            <person name="Montejo-Kovacevich G."/>
            <person name="Yen C E."/>
        </authorList>
    </citation>
    <scope>NUCLEOTIDE SEQUENCE [LARGE SCALE GENOMIC DNA]</scope>
</reference>
<dbReference type="GO" id="GO:0016020">
    <property type="term" value="C:membrane"/>
    <property type="evidence" value="ECO:0007669"/>
    <property type="project" value="GOC"/>
</dbReference>
<dbReference type="AlphaFoldDB" id="A0A8S1BP37"/>
<dbReference type="InterPro" id="IPR007577">
    <property type="entry name" value="GlycoTrfase_DXD_sugar-bd_CS"/>
</dbReference>
<evidence type="ECO:0000313" key="1">
    <source>
        <dbReference type="EMBL" id="CAB3258810.1"/>
    </source>
</evidence>
<dbReference type="OrthoDB" id="409543at2759"/>
<dbReference type="SUPFAM" id="SSF53448">
    <property type="entry name" value="Nucleotide-diphospho-sugar transferases"/>
    <property type="match status" value="1"/>
</dbReference>
<accession>A0A8S1BP37</accession>
<proteinExistence type="predicted"/>
<dbReference type="PANTHER" id="PTHR12042:SF21">
    <property type="entry name" value="ALPHA1,4-GALACTOSYLTRANSFERASE 1-RELATED"/>
    <property type="match status" value="1"/>
</dbReference>
<dbReference type="GO" id="GO:0006688">
    <property type="term" value="P:glycosphingolipid biosynthetic process"/>
    <property type="evidence" value="ECO:0007669"/>
    <property type="project" value="TreeGrafter"/>
</dbReference>
<dbReference type="PANTHER" id="PTHR12042">
    <property type="entry name" value="LACTOSYLCERAMIDE 4-ALPHA-GALACTOSYLTRANSFERASE ALPHA- 1,4-GALACTOSYLTRANSFERASE"/>
    <property type="match status" value="1"/>
</dbReference>
<name>A0A8S1BP37_ARCPL</name>
<organism evidence="1 2">
    <name type="scientific">Arctia plantaginis</name>
    <name type="common">Wood tiger moth</name>
    <name type="synonym">Phalaena plantaginis</name>
    <dbReference type="NCBI Taxonomy" id="874455"/>
    <lineage>
        <taxon>Eukaryota</taxon>
        <taxon>Metazoa</taxon>
        <taxon>Ecdysozoa</taxon>
        <taxon>Arthropoda</taxon>
        <taxon>Hexapoda</taxon>
        <taxon>Insecta</taxon>
        <taxon>Pterygota</taxon>
        <taxon>Neoptera</taxon>
        <taxon>Endopterygota</taxon>
        <taxon>Lepidoptera</taxon>
        <taxon>Glossata</taxon>
        <taxon>Ditrysia</taxon>
        <taxon>Noctuoidea</taxon>
        <taxon>Erebidae</taxon>
        <taxon>Arctiinae</taxon>
        <taxon>Arctia</taxon>
    </lineage>
</organism>
<protein>
    <recommendedName>
        <fullName evidence="3">Alpha-1,4-N-acetylglucosaminyltransferase</fullName>
    </recommendedName>
</protein>
<dbReference type="Proteomes" id="UP000494106">
    <property type="component" value="Unassembled WGS sequence"/>
</dbReference>
<gene>
    <name evidence="1" type="ORF">APLA_LOCUS16684</name>
</gene>
<evidence type="ECO:0000313" key="2">
    <source>
        <dbReference type="Proteomes" id="UP000494106"/>
    </source>
</evidence>